<sequence>MIVRKDKILRTHITNIYGQSSSSTAMIAQNMVTEVAKSLGFNEIGIYSYPIHTDTPQEIRKRIDGMLAGVSAHDVVIVQLPSWNGIEFDELFINKLLSYPGIKIAVFIHDVVPLMFENNYYLMQRSINLYNKAVTLIVPSKAMANRLKSEGLVMDHIVIQQLWDHVTSLMPAAPKFEPLINFAGSVTRFPFVKSWHNDTKLQVFSQYDEKNLNERVSYQGWLPDNEILRHLNRGFGLVWSENTKNQFEREYSKINLSYKLSTYLASGLPVIVNQGISNQKFIEDNNIGIVVPSLSEVDQRVKNITKAQYNDMAENVKRVGYLIRQGYFTKKILIDTMHQILSY</sequence>
<dbReference type="EC" id="2.4.1.-" evidence="5"/>
<evidence type="ECO:0000256" key="3">
    <source>
        <dbReference type="ARBA" id="ARBA00022679"/>
    </source>
</evidence>
<dbReference type="Proteomes" id="UP000199047">
    <property type="component" value="Unassembled WGS sequence"/>
</dbReference>
<dbReference type="InterPro" id="IPR058591">
    <property type="entry name" value="Gtf3_N"/>
</dbReference>
<comment type="function">
    <text evidence="5">Required for polymorphic O-glycosylation of the serine-rich repeat protein in this bacteria. Catalyzes the second step in glycosylation by transferring a sugar from a UDP-activated sugar to the terminal GlcNAc moiety of the 3-O-(N-acetyl-alpha-D-glucosaminyl)-L-seryl-[protein] resulting from the first glycosylation step.</text>
</comment>
<dbReference type="SUPFAM" id="SSF53756">
    <property type="entry name" value="UDP-Glycosyltransferase/glycogen phosphorylase"/>
    <property type="match status" value="1"/>
</dbReference>
<feature type="binding site" evidence="5">
    <location>
        <position position="24"/>
    </location>
    <ligand>
        <name>UDP</name>
        <dbReference type="ChEBI" id="CHEBI:58223"/>
    </ligand>
</feature>
<accession>A0ABM9UYW3</accession>
<comment type="domain">
    <text evidence="5">Dimerizes via the C-terminus; dimerization is required for tetramer formation. Binds protein substrate via an exposed loop in the N-terminus.</text>
</comment>
<keyword evidence="2 5" id="KW-0328">Glycosyltransferase</keyword>
<dbReference type="NCBIfam" id="NF007325">
    <property type="entry name" value="PRK09814.1-4"/>
    <property type="match status" value="1"/>
</dbReference>
<comment type="pathway">
    <text evidence="1 5">Protein modification; protein glycosylation.</text>
</comment>
<comment type="subunit">
    <text evidence="5">Homotetramer; a dimer of dimers.</text>
</comment>
<keyword evidence="3 5" id="KW-0808">Transferase</keyword>
<feature type="binding site" evidence="5">
    <location>
        <position position="188"/>
    </location>
    <ligand>
        <name>UDP</name>
        <dbReference type="ChEBI" id="CHEBI:58223"/>
    </ligand>
</feature>
<evidence type="ECO:0000256" key="5">
    <source>
        <dbReference type="HAMAP-Rule" id="MF_00841"/>
    </source>
</evidence>
<dbReference type="EMBL" id="FBTB01000001">
    <property type="protein sequence ID" value="CUW03358.1"/>
    <property type="molecule type" value="Genomic_DNA"/>
</dbReference>
<evidence type="ECO:0000259" key="7">
    <source>
        <dbReference type="Pfam" id="PF26337"/>
    </source>
</evidence>
<dbReference type="Pfam" id="PF26337">
    <property type="entry name" value="Gtf3_C"/>
    <property type="match status" value="1"/>
</dbReference>
<evidence type="ECO:0000256" key="2">
    <source>
        <dbReference type="ARBA" id="ARBA00022676"/>
    </source>
</evidence>
<protein>
    <recommendedName>
        <fullName evidence="5">Glucosyltransferase 3</fullName>
        <ecNumber evidence="5">2.4.1.-</ecNumber>
    </recommendedName>
</protein>
<dbReference type="PIRSF" id="PIRSF007023">
    <property type="entry name" value="UDP-Galf_transf"/>
    <property type="match status" value="1"/>
</dbReference>
<dbReference type="InterPro" id="IPR058592">
    <property type="entry name" value="Gtf3_C"/>
</dbReference>
<organism evidence="8 9">
    <name type="scientific">Leuconostoc inhae</name>
    <dbReference type="NCBI Taxonomy" id="178001"/>
    <lineage>
        <taxon>Bacteria</taxon>
        <taxon>Bacillati</taxon>
        <taxon>Bacillota</taxon>
        <taxon>Bacilli</taxon>
        <taxon>Lactobacillales</taxon>
        <taxon>Lactobacillaceae</taxon>
        <taxon>Leuconostoc</taxon>
    </lineage>
</organism>
<comment type="similarity">
    <text evidence="5">Belongs to the Gtf3 glucosyltransferase family.</text>
</comment>
<evidence type="ECO:0000256" key="4">
    <source>
        <dbReference type="ARBA" id="ARBA00022741"/>
    </source>
</evidence>
<dbReference type="Pfam" id="PF26334">
    <property type="entry name" value="Gtf3_N"/>
    <property type="match status" value="1"/>
</dbReference>
<name>A0ABM9UYW3_9LACO</name>
<gene>
    <name evidence="5" type="primary">gtf3</name>
    <name evidence="8" type="ORF">KSL4_0752</name>
</gene>
<dbReference type="Gene3D" id="3.40.50.2000">
    <property type="entry name" value="Glycogen Phosphorylase B"/>
    <property type="match status" value="2"/>
</dbReference>
<comment type="caution">
    <text evidence="8">The sequence shown here is derived from an EMBL/GenBank/DDBJ whole genome shotgun (WGS) entry which is preliminary data.</text>
</comment>
<feature type="domain" description="Glucosyltransferase 3-like N-terminal" evidence="6">
    <location>
        <begin position="11"/>
        <end position="162"/>
    </location>
</feature>
<evidence type="ECO:0000256" key="1">
    <source>
        <dbReference type="ARBA" id="ARBA00004922"/>
    </source>
</evidence>
<dbReference type="HAMAP" id="MF_00841">
    <property type="entry name" value="Gtf3"/>
    <property type="match status" value="1"/>
</dbReference>
<reference evidence="8 9" key="1">
    <citation type="submission" date="2015-12" db="EMBL/GenBank/DDBJ databases">
        <authorList>
            <person name="Andreevskaya M."/>
        </authorList>
    </citation>
    <scope>NUCLEOTIDE SEQUENCE [LARGE SCALE GENOMIC DNA]</scope>
    <source>
        <strain evidence="8 9">KSL4-2</strain>
    </source>
</reference>
<dbReference type="InterPro" id="IPR043676">
    <property type="entry name" value="Gtf3"/>
</dbReference>
<feature type="domain" description="Glucosyltransferase 3-like C-terminal" evidence="7">
    <location>
        <begin position="180"/>
        <end position="335"/>
    </location>
</feature>
<proteinExistence type="inferred from homology"/>
<evidence type="ECO:0000313" key="9">
    <source>
        <dbReference type="Proteomes" id="UP000199047"/>
    </source>
</evidence>
<evidence type="ECO:0000313" key="8">
    <source>
        <dbReference type="EMBL" id="CUW03358.1"/>
    </source>
</evidence>
<evidence type="ECO:0000259" key="6">
    <source>
        <dbReference type="Pfam" id="PF26334"/>
    </source>
</evidence>
<keyword evidence="4 5" id="KW-0547">Nucleotide-binding</keyword>
<feature type="binding site" evidence="5">
    <location>
        <begin position="257"/>
        <end position="262"/>
    </location>
    <ligand>
        <name>UDP</name>
        <dbReference type="ChEBI" id="CHEBI:58223"/>
    </ligand>
</feature>
<keyword evidence="9" id="KW-1185">Reference proteome</keyword>